<protein>
    <submittedName>
        <fullName evidence="6">Isoprenylcysteine carboxylmethyltransferase family protein</fullName>
    </submittedName>
</protein>
<feature type="transmembrane region" description="Helical" evidence="5">
    <location>
        <begin position="191"/>
        <end position="209"/>
    </location>
</feature>
<dbReference type="EMBL" id="CP120682">
    <property type="protein sequence ID" value="WKN36152.1"/>
    <property type="molecule type" value="Genomic_DNA"/>
</dbReference>
<evidence type="ECO:0000256" key="2">
    <source>
        <dbReference type="ARBA" id="ARBA00022692"/>
    </source>
</evidence>
<gene>
    <name evidence="6" type="ORF">K4G66_27680</name>
</gene>
<dbReference type="Gene3D" id="1.20.120.1630">
    <property type="match status" value="1"/>
</dbReference>
<evidence type="ECO:0000256" key="5">
    <source>
        <dbReference type="SAM" id="Phobius"/>
    </source>
</evidence>
<dbReference type="GO" id="GO:0016740">
    <property type="term" value="F:transferase activity"/>
    <property type="evidence" value="ECO:0007669"/>
    <property type="project" value="UniProtKB-ARBA"/>
</dbReference>
<comment type="subcellular location">
    <subcellularLocation>
        <location evidence="1">Endomembrane system</location>
        <topology evidence="1">Multi-pass membrane protein</topology>
    </subcellularLocation>
</comment>
<evidence type="ECO:0000256" key="4">
    <source>
        <dbReference type="ARBA" id="ARBA00023136"/>
    </source>
</evidence>
<name>A0AA49GKU8_9BACT</name>
<dbReference type="Pfam" id="PF04191">
    <property type="entry name" value="PEMT"/>
    <property type="match status" value="1"/>
</dbReference>
<dbReference type="AlphaFoldDB" id="A0AA49GKU8"/>
<dbReference type="PANTHER" id="PTHR12714">
    <property type="entry name" value="PROTEIN-S ISOPRENYLCYSTEINE O-METHYLTRANSFERASE"/>
    <property type="match status" value="1"/>
</dbReference>
<evidence type="ECO:0000256" key="3">
    <source>
        <dbReference type="ARBA" id="ARBA00022989"/>
    </source>
</evidence>
<feature type="transmembrane region" description="Helical" evidence="5">
    <location>
        <begin position="20"/>
        <end position="39"/>
    </location>
</feature>
<organism evidence="6">
    <name type="scientific">Roseihalotalea indica</name>
    <dbReference type="NCBI Taxonomy" id="2867963"/>
    <lineage>
        <taxon>Bacteria</taxon>
        <taxon>Pseudomonadati</taxon>
        <taxon>Bacteroidota</taxon>
        <taxon>Cytophagia</taxon>
        <taxon>Cytophagales</taxon>
        <taxon>Catalimonadaceae</taxon>
        <taxon>Roseihalotalea</taxon>
    </lineage>
</organism>
<accession>A0AA49GKU8</accession>
<dbReference type="InterPro" id="IPR007318">
    <property type="entry name" value="Phopholipid_MeTrfase"/>
</dbReference>
<keyword evidence="4 5" id="KW-0472">Membrane</keyword>
<dbReference type="PROSITE" id="PS50244">
    <property type="entry name" value="S5A_REDUCTASE"/>
    <property type="match status" value="1"/>
</dbReference>
<sequence length="250" mass="29019">MALLEEMKQQGNFLFKFRGILPFAILLPGWVLAFQHTMLSSSLTQGVGETSYPFVCLLVTLLGLLIRIYTVGHTPANTSGRNTKEQVADTLNTSGIYSVVRHPLYLGNFLMWLGVGMLTHSGWFIVVFALIYWIYYERIMFAEEQFLRAKFGEKYTAWADHTPAFIPDFRQWKSSTWPFSYKKVLKKEKNSVLYIFLVFFLFETIPRLWVDSVLIETDWVWISGVVVAVILYFTLKILRSRTLLLDEQGR</sequence>
<proteinExistence type="predicted"/>
<feature type="transmembrane region" description="Helical" evidence="5">
    <location>
        <begin position="51"/>
        <end position="69"/>
    </location>
</feature>
<reference evidence="6" key="1">
    <citation type="journal article" date="2023" name="Comput. Struct. Biotechnol. J.">
        <title>Discovery of a novel marine Bacteroidetes with a rich repertoire of carbohydrate-active enzymes.</title>
        <authorList>
            <person name="Chen B."/>
            <person name="Liu G."/>
            <person name="Chen Q."/>
            <person name="Wang H."/>
            <person name="Liu L."/>
            <person name="Tang K."/>
        </authorList>
    </citation>
    <scope>NUCLEOTIDE SEQUENCE</scope>
    <source>
        <strain evidence="6">TK19036</strain>
    </source>
</reference>
<keyword evidence="2 5" id="KW-0812">Transmembrane</keyword>
<keyword evidence="3 5" id="KW-1133">Transmembrane helix</keyword>
<feature type="transmembrane region" description="Helical" evidence="5">
    <location>
        <begin position="109"/>
        <end position="135"/>
    </location>
</feature>
<dbReference type="PANTHER" id="PTHR12714:SF9">
    <property type="entry name" value="PROTEIN-S-ISOPRENYLCYSTEINE O-METHYLTRANSFERASE"/>
    <property type="match status" value="1"/>
</dbReference>
<evidence type="ECO:0000256" key="1">
    <source>
        <dbReference type="ARBA" id="ARBA00004127"/>
    </source>
</evidence>
<evidence type="ECO:0000313" key="6">
    <source>
        <dbReference type="EMBL" id="WKN36152.1"/>
    </source>
</evidence>
<dbReference type="GO" id="GO:0012505">
    <property type="term" value="C:endomembrane system"/>
    <property type="evidence" value="ECO:0007669"/>
    <property type="project" value="UniProtKB-SubCell"/>
</dbReference>
<feature type="transmembrane region" description="Helical" evidence="5">
    <location>
        <begin position="221"/>
        <end position="238"/>
    </location>
</feature>
<reference evidence="6" key="2">
    <citation type="journal article" date="2024" name="Antonie Van Leeuwenhoek">
        <title>Roseihalotalea indica gen. nov., sp. nov., a halophilic Bacteroidetes from mesopelagic Southwest Indian Ocean with higher carbohydrate metabolic potential.</title>
        <authorList>
            <person name="Chen B."/>
            <person name="Zhang M."/>
            <person name="Lin D."/>
            <person name="Ye J."/>
            <person name="Tang K."/>
        </authorList>
    </citation>
    <scope>NUCLEOTIDE SEQUENCE</scope>
    <source>
        <strain evidence="6">TK19036</strain>
    </source>
</reference>